<dbReference type="PANTHER" id="PTHR42748:SF31">
    <property type="entry name" value="NMRA-LIKE DOMAIN-CONTAINING PROTEIN-RELATED"/>
    <property type="match status" value="1"/>
</dbReference>
<dbReference type="Pfam" id="PF05368">
    <property type="entry name" value="NmrA"/>
    <property type="match status" value="1"/>
</dbReference>
<dbReference type="InterPro" id="IPR036291">
    <property type="entry name" value="NAD(P)-bd_dom_sf"/>
</dbReference>
<dbReference type="PANTHER" id="PTHR42748">
    <property type="entry name" value="NITROGEN METABOLITE REPRESSION PROTEIN NMRA FAMILY MEMBER"/>
    <property type="match status" value="1"/>
</dbReference>
<name>A0A6H0Y394_9PEZI</name>
<reference evidence="4 5" key="1">
    <citation type="journal article" date="2016" name="Sci. Rep.">
        <title>Peltaster fructicola genome reveals evolution from an invasive phytopathogen to an ectophytic parasite.</title>
        <authorList>
            <person name="Xu C."/>
            <person name="Chen H."/>
            <person name="Gleason M.L."/>
            <person name="Xu J.R."/>
            <person name="Liu H."/>
            <person name="Zhang R."/>
            <person name="Sun G."/>
        </authorList>
    </citation>
    <scope>NUCLEOTIDE SEQUENCE [LARGE SCALE GENOMIC DNA]</scope>
    <source>
        <strain evidence="4 5">LNHT1506</strain>
    </source>
</reference>
<keyword evidence="5" id="KW-1185">Reference proteome</keyword>
<evidence type="ECO:0000313" key="5">
    <source>
        <dbReference type="Proteomes" id="UP000503462"/>
    </source>
</evidence>
<evidence type="ECO:0000259" key="3">
    <source>
        <dbReference type="Pfam" id="PF05368"/>
    </source>
</evidence>
<dbReference type="Proteomes" id="UP000503462">
    <property type="component" value="Chromosome 4"/>
</dbReference>
<gene>
    <name evidence="4" type="ORF">AMS68_006846</name>
</gene>
<feature type="domain" description="NmrA-like" evidence="3">
    <location>
        <begin position="3"/>
        <end position="305"/>
    </location>
</feature>
<dbReference type="SUPFAM" id="SSF51735">
    <property type="entry name" value="NAD(P)-binding Rossmann-fold domains"/>
    <property type="match status" value="1"/>
</dbReference>
<evidence type="ECO:0000313" key="4">
    <source>
        <dbReference type="EMBL" id="QIX01329.1"/>
    </source>
</evidence>
<accession>A0A6H0Y394</accession>
<evidence type="ECO:0000256" key="1">
    <source>
        <dbReference type="ARBA" id="ARBA00006328"/>
    </source>
</evidence>
<dbReference type="EMBL" id="CP051142">
    <property type="protein sequence ID" value="QIX01329.1"/>
    <property type="molecule type" value="Genomic_DNA"/>
</dbReference>
<dbReference type="AlphaFoldDB" id="A0A6H0Y394"/>
<organism evidence="4 5">
    <name type="scientific">Peltaster fructicola</name>
    <dbReference type="NCBI Taxonomy" id="286661"/>
    <lineage>
        <taxon>Eukaryota</taxon>
        <taxon>Fungi</taxon>
        <taxon>Dikarya</taxon>
        <taxon>Ascomycota</taxon>
        <taxon>Pezizomycotina</taxon>
        <taxon>Dothideomycetes</taxon>
        <taxon>Dothideomycetes incertae sedis</taxon>
        <taxon>Peltaster</taxon>
    </lineage>
</organism>
<dbReference type="Gene3D" id="3.40.50.720">
    <property type="entry name" value="NAD(P)-binding Rossmann-like Domain"/>
    <property type="match status" value="1"/>
</dbReference>
<dbReference type="InterPro" id="IPR051164">
    <property type="entry name" value="NmrA-like_oxidored"/>
</dbReference>
<comment type="similarity">
    <text evidence="1">Belongs to the NmrA-type oxidoreductase family.</text>
</comment>
<evidence type="ECO:0000256" key="2">
    <source>
        <dbReference type="ARBA" id="ARBA00022857"/>
    </source>
</evidence>
<proteinExistence type="inferred from homology"/>
<dbReference type="InterPro" id="IPR008030">
    <property type="entry name" value="NmrA-like"/>
</dbReference>
<dbReference type="GO" id="GO:0005634">
    <property type="term" value="C:nucleus"/>
    <property type="evidence" value="ECO:0007669"/>
    <property type="project" value="TreeGrafter"/>
</dbReference>
<protein>
    <recommendedName>
        <fullName evidence="3">NmrA-like domain-containing protein</fullName>
    </recommendedName>
</protein>
<sequence>MSRIITVFGATGAQGGSVVEAILNHPKLSQLYKVRGITRDTTKPAAQALHAKGVELVQADMNHVESLQEALRGSYAVFAVTNYWEHEDKELEFKHGKNITDASVAEKVHHLIWSSLPHVTKLTNGALQHVSHFDSKANVEEYIRSIPTSSLPVSTFFMPAFYMSNIKSMTFPGQDGTKNFAQPWQATETHVALLDTKKDTGNYVAGILLAPESTVQHLSVQGVSEWRTPQEIVDTITTVTGSKVNFVEVTREQGFQAMGANKKAEELIENMLLVRDYSYYGKGSEKETAKSQALLPEKPTTWADFVKASW</sequence>
<dbReference type="Gene3D" id="3.90.25.10">
    <property type="entry name" value="UDP-galactose 4-epimerase, domain 1"/>
    <property type="match status" value="1"/>
</dbReference>
<keyword evidence="2" id="KW-0521">NADP</keyword>
<dbReference type="CDD" id="cd05251">
    <property type="entry name" value="NmrA_like_SDR_a"/>
    <property type="match status" value="1"/>
</dbReference>
<dbReference type="OrthoDB" id="3358371at2759"/>